<feature type="domain" description="HTH luxR-type" evidence="2">
    <location>
        <begin position="108"/>
        <end position="165"/>
    </location>
</feature>
<keyword evidence="1" id="KW-0812">Transmembrane</keyword>
<reference evidence="3 4" key="1">
    <citation type="submission" date="2023-11" db="EMBL/GenBank/DDBJ databases">
        <title>Peredibacter starrii A3.12.</title>
        <authorList>
            <person name="Mitchell R.J."/>
        </authorList>
    </citation>
    <scope>NUCLEOTIDE SEQUENCE [LARGE SCALE GENOMIC DNA]</scope>
    <source>
        <strain evidence="3 4">A3.12</strain>
    </source>
</reference>
<dbReference type="InterPro" id="IPR016032">
    <property type="entry name" value="Sig_transdc_resp-reg_C-effctor"/>
</dbReference>
<keyword evidence="4" id="KW-1185">Reference proteome</keyword>
<accession>A0AAX4HTL8</accession>
<evidence type="ECO:0000259" key="2">
    <source>
        <dbReference type="SMART" id="SM00421"/>
    </source>
</evidence>
<organism evidence="3 4">
    <name type="scientific">Peredibacter starrii</name>
    <dbReference type="NCBI Taxonomy" id="28202"/>
    <lineage>
        <taxon>Bacteria</taxon>
        <taxon>Pseudomonadati</taxon>
        <taxon>Bdellovibrionota</taxon>
        <taxon>Bacteriovoracia</taxon>
        <taxon>Bacteriovoracales</taxon>
        <taxon>Bacteriovoracaceae</taxon>
        <taxon>Peredibacter</taxon>
    </lineage>
</organism>
<dbReference type="Gene3D" id="1.10.10.10">
    <property type="entry name" value="Winged helix-like DNA-binding domain superfamily/Winged helix DNA-binding domain"/>
    <property type="match status" value="1"/>
</dbReference>
<sequence length="175" mass="19892">MKLLTKIGQSKKLSLGLITLFAIWAMADVVREYYSGEEFSHLGFELAVAILALIWSIHLWQENLKKSKKLTAMQSHIETLTQEAQDWKDQNLKLIEGLSQSIHHQMLQWGLTPAEQEVALLLLKGLSFKEIAEIRSTSEKTTRQQALIIYQKSKLPGRAELSAFFLEELLSPSKA</sequence>
<dbReference type="EMBL" id="CP139487">
    <property type="protein sequence ID" value="WPU66724.1"/>
    <property type="molecule type" value="Genomic_DNA"/>
</dbReference>
<dbReference type="Proteomes" id="UP001324634">
    <property type="component" value="Chromosome"/>
</dbReference>
<proteinExistence type="predicted"/>
<dbReference type="RefSeq" id="WP_321399220.1">
    <property type="nucleotide sequence ID" value="NZ_CP139487.1"/>
</dbReference>
<evidence type="ECO:0000313" key="3">
    <source>
        <dbReference type="EMBL" id="WPU66724.1"/>
    </source>
</evidence>
<gene>
    <name evidence="3" type="ORF">SOO65_08190</name>
</gene>
<dbReference type="GO" id="GO:0006355">
    <property type="term" value="P:regulation of DNA-templated transcription"/>
    <property type="evidence" value="ECO:0007669"/>
    <property type="project" value="InterPro"/>
</dbReference>
<dbReference type="SUPFAM" id="SSF46894">
    <property type="entry name" value="C-terminal effector domain of the bipartite response regulators"/>
    <property type="match status" value="1"/>
</dbReference>
<name>A0AAX4HTL8_9BACT</name>
<feature type="transmembrane region" description="Helical" evidence="1">
    <location>
        <begin position="43"/>
        <end position="60"/>
    </location>
</feature>
<dbReference type="InterPro" id="IPR036388">
    <property type="entry name" value="WH-like_DNA-bd_sf"/>
</dbReference>
<dbReference type="KEGG" id="psti:SOO65_08190"/>
<keyword evidence="1" id="KW-0472">Membrane</keyword>
<dbReference type="GO" id="GO:0003677">
    <property type="term" value="F:DNA binding"/>
    <property type="evidence" value="ECO:0007669"/>
    <property type="project" value="InterPro"/>
</dbReference>
<dbReference type="InterPro" id="IPR000792">
    <property type="entry name" value="Tscrpt_reg_LuxR_C"/>
</dbReference>
<protein>
    <recommendedName>
        <fullName evidence="2">HTH luxR-type domain-containing protein</fullName>
    </recommendedName>
</protein>
<dbReference type="AlphaFoldDB" id="A0AAX4HTL8"/>
<evidence type="ECO:0000313" key="4">
    <source>
        <dbReference type="Proteomes" id="UP001324634"/>
    </source>
</evidence>
<dbReference type="SMART" id="SM00421">
    <property type="entry name" value="HTH_LUXR"/>
    <property type="match status" value="1"/>
</dbReference>
<evidence type="ECO:0000256" key="1">
    <source>
        <dbReference type="SAM" id="Phobius"/>
    </source>
</evidence>
<keyword evidence="1" id="KW-1133">Transmembrane helix</keyword>